<evidence type="ECO:0000313" key="9">
    <source>
        <dbReference type="Proteomes" id="UP000319040"/>
    </source>
</evidence>
<organism evidence="8 9">
    <name type="scientific">Saccharicrinis carchari</name>
    <dbReference type="NCBI Taxonomy" id="1168039"/>
    <lineage>
        <taxon>Bacteria</taxon>
        <taxon>Pseudomonadati</taxon>
        <taxon>Bacteroidota</taxon>
        <taxon>Bacteroidia</taxon>
        <taxon>Marinilabiliales</taxon>
        <taxon>Marinilabiliaceae</taxon>
        <taxon>Saccharicrinis</taxon>
    </lineage>
</organism>
<dbReference type="Pfam" id="PF04055">
    <property type="entry name" value="Radical_SAM"/>
    <property type="match status" value="1"/>
</dbReference>
<protein>
    <submittedName>
        <fullName evidence="8">Pyruvate formate lyase activating enzyme</fullName>
    </submittedName>
</protein>
<dbReference type="InterPro" id="IPR034457">
    <property type="entry name" value="Organic_radical-activating"/>
</dbReference>
<dbReference type="SFLD" id="SFLDS00029">
    <property type="entry name" value="Radical_SAM"/>
    <property type="match status" value="1"/>
</dbReference>
<keyword evidence="3 6" id="KW-0479">Metal-binding</keyword>
<name>A0A521D523_SACCC</name>
<evidence type="ECO:0000256" key="5">
    <source>
        <dbReference type="ARBA" id="ARBA00023014"/>
    </source>
</evidence>
<dbReference type="InterPro" id="IPR016431">
    <property type="entry name" value="Pyrv-formate_lyase-activ_prd"/>
</dbReference>
<dbReference type="SFLD" id="SFLDG01101">
    <property type="entry name" value="Uncharacterised_Radical_SAM_Su"/>
    <property type="match status" value="1"/>
</dbReference>
<evidence type="ECO:0000256" key="3">
    <source>
        <dbReference type="ARBA" id="ARBA00022723"/>
    </source>
</evidence>
<dbReference type="PANTHER" id="PTHR30352:SF5">
    <property type="entry name" value="PYRUVATE FORMATE-LYASE 1-ACTIVATING ENZYME"/>
    <property type="match status" value="1"/>
</dbReference>
<proteinExistence type="predicted"/>
<keyword evidence="1" id="KW-0004">4Fe-4S</keyword>
<dbReference type="PROSITE" id="PS51918">
    <property type="entry name" value="RADICAL_SAM"/>
    <property type="match status" value="1"/>
</dbReference>
<dbReference type="CDD" id="cd01335">
    <property type="entry name" value="Radical_SAM"/>
    <property type="match status" value="1"/>
</dbReference>
<dbReference type="InterPro" id="IPR058240">
    <property type="entry name" value="rSAM_sf"/>
</dbReference>
<dbReference type="NCBIfam" id="TIGR04337">
    <property type="entry name" value="AmmeMemoSam_rS"/>
    <property type="match status" value="1"/>
</dbReference>
<dbReference type="PIRSF" id="PIRSF004869">
    <property type="entry name" value="PflX_prd"/>
    <property type="match status" value="1"/>
</dbReference>
<dbReference type="EMBL" id="FXTB01000004">
    <property type="protein sequence ID" value="SMO66777.1"/>
    <property type="molecule type" value="Genomic_DNA"/>
</dbReference>
<keyword evidence="2 6" id="KW-0949">S-adenosyl-L-methionine</keyword>
<evidence type="ECO:0000313" key="8">
    <source>
        <dbReference type="EMBL" id="SMO66777.1"/>
    </source>
</evidence>
<keyword evidence="9" id="KW-1185">Reference proteome</keyword>
<dbReference type="OrthoDB" id="9781783at2"/>
<dbReference type="GO" id="GO:0046872">
    <property type="term" value="F:metal ion binding"/>
    <property type="evidence" value="ECO:0007669"/>
    <property type="project" value="UniProtKB-KW"/>
</dbReference>
<feature type="domain" description="Radical SAM core" evidence="7">
    <location>
        <begin position="78"/>
        <end position="296"/>
    </location>
</feature>
<keyword evidence="5 6" id="KW-0411">Iron-sulfur</keyword>
<dbReference type="AlphaFoldDB" id="A0A521D523"/>
<keyword evidence="8" id="KW-0456">Lyase</keyword>
<sequence length="346" mass="39101">MTINSSKDSLPAYKIAQHWVSNDSGIRCILCPHNCFLHEDEVGICRVRANKNGQLVALSYGYACATHVDPVEKKPLYHFLPNSTTFSVSTVGCNLHCLNCQNHTISQAKFIMGDYQYVSPEQVVKLASSQNCQSIAYTYTDPVVYYEYMMDTAEIAKAKGLKNIFVSAGYIHKKPLRQLSAFIDAANIDLKCFDDDVYQRMSGARLNHVLDSLQVLLEENIWLEITNLLVPGYSDGLDRIEKMCRWLVDNGFAQVPLHFSKFYPTYKLHNLEPTSMVVLKEAYQIAKNIGIKYVYLGNVADNHYTQTVCYNCGALLVERMGYQTIIQGMDDGKCTKCGFKAKGIWQ</sequence>
<dbReference type="InterPro" id="IPR027596">
    <property type="entry name" value="AmmeMemoSam_rS"/>
</dbReference>
<dbReference type="SUPFAM" id="SSF102114">
    <property type="entry name" value="Radical SAM enzymes"/>
    <property type="match status" value="1"/>
</dbReference>
<evidence type="ECO:0000256" key="4">
    <source>
        <dbReference type="ARBA" id="ARBA00023004"/>
    </source>
</evidence>
<comment type="cofactor">
    <cofactor evidence="6">
        <name>[4Fe-4S] cluster</name>
        <dbReference type="ChEBI" id="CHEBI:49883"/>
    </cofactor>
    <text evidence="6">Binds 1 [4Fe-4S] cluster. The cluster is coordinated with 3 cysteines and an exchangeable S-adenosyl-L-methionine.</text>
</comment>
<evidence type="ECO:0000256" key="1">
    <source>
        <dbReference type="ARBA" id="ARBA00022485"/>
    </source>
</evidence>
<dbReference type="InterPro" id="IPR013785">
    <property type="entry name" value="Aldolase_TIM"/>
</dbReference>
<evidence type="ECO:0000259" key="7">
    <source>
        <dbReference type="PROSITE" id="PS51918"/>
    </source>
</evidence>
<dbReference type="GO" id="GO:0051539">
    <property type="term" value="F:4 iron, 4 sulfur cluster binding"/>
    <property type="evidence" value="ECO:0007669"/>
    <property type="project" value="UniProtKB-KW"/>
</dbReference>
<dbReference type="InterPro" id="IPR007197">
    <property type="entry name" value="rSAM"/>
</dbReference>
<keyword evidence="8" id="KW-0670">Pyruvate</keyword>
<dbReference type="PANTHER" id="PTHR30352">
    <property type="entry name" value="PYRUVATE FORMATE-LYASE-ACTIVATING ENZYME"/>
    <property type="match status" value="1"/>
</dbReference>
<dbReference type="Gene3D" id="3.20.20.70">
    <property type="entry name" value="Aldolase class I"/>
    <property type="match status" value="1"/>
</dbReference>
<dbReference type="RefSeq" id="WP_142533383.1">
    <property type="nucleotide sequence ID" value="NZ_FXTB01000004.1"/>
</dbReference>
<evidence type="ECO:0000256" key="6">
    <source>
        <dbReference type="PIRSR" id="PIRSR004869-50"/>
    </source>
</evidence>
<gene>
    <name evidence="8" type="ORF">SAMN06265379_104242</name>
</gene>
<feature type="binding site" evidence="6">
    <location>
        <position position="97"/>
    </location>
    <ligand>
        <name>[4Fe-4S] cluster</name>
        <dbReference type="ChEBI" id="CHEBI:49883"/>
        <note>4Fe-4S-S-AdoMet</note>
    </ligand>
</feature>
<accession>A0A521D523</accession>
<dbReference type="Proteomes" id="UP000319040">
    <property type="component" value="Unassembled WGS sequence"/>
</dbReference>
<feature type="binding site" evidence="6">
    <location>
        <position position="93"/>
    </location>
    <ligand>
        <name>[4Fe-4S] cluster</name>
        <dbReference type="ChEBI" id="CHEBI:49883"/>
        <note>4Fe-4S-S-AdoMet</note>
    </ligand>
</feature>
<feature type="binding site" evidence="6">
    <location>
        <position position="100"/>
    </location>
    <ligand>
        <name>[4Fe-4S] cluster</name>
        <dbReference type="ChEBI" id="CHEBI:49883"/>
        <note>4Fe-4S-S-AdoMet</note>
    </ligand>
</feature>
<keyword evidence="4 6" id="KW-0408">Iron</keyword>
<reference evidence="8 9" key="1">
    <citation type="submission" date="2017-05" db="EMBL/GenBank/DDBJ databases">
        <authorList>
            <person name="Varghese N."/>
            <person name="Submissions S."/>
        </authorList>
    </citation>
    <scope>NUCLEOTIDE SEQUENCE [LARGE SCALE GENOMIC DNA]</scope>
    <source>
        <strain evidence="8 9">DSM 27040</strain>
    </source>
</reference>
<evidence type="ECO:0000256" key="2">
    <source>
        <dbReference type="ARBA" id="ARBA00022691"/>
    </source>
</evidence>
<dbReference type="GO" id="GO:0016829">
    <property type="term" value="F:lyase activity"/>
    <property type="evidence" value="ECO:0007669"/>
    <property type="project" value="UniProtKB-KW"/>
</dbReference>